<evidence type="ECO:0000313" key="6">
    <source>
        <dbReference type="Proteomes" id="UP001597347"/>
    </source>
</evidence>
<dbReference type="RefSeq" id="WP_377935459.1">
    <property type="nucleotide sequence ID" value="NZ_JBHUEA010000020.1"/>
</dbReference>
<keyword evidence="1" id="KW-0805">Transcription regulation</keyword>
<sequence length="212" mass="21617">MTLDDPHHDLGAYVLGGLASTDRAAYEVHLAGCGRCRTDLAAVAGIPALLRTADLEPSRAPNPAARARLLKAGRSVGRKRWQRRAGVAAVSTIALAAAVTGAVVLGSGTAAPRTAFTATGASAVTGDAVLVTKPWGTAINLELDDLPTAGTFVLQIDSSAGRSETAATWSAAARPQVRITGATSVSVTDIRQIRVVRTDTAATTIATAPGLR</sequence>
<keyword evidence="3" id="KW-1133">Transmembrane helix</keyword>
<evidence type="ECO:0000259" key="4">
    <source>
        <dbReference type="Pfam" id="PF13490"/>
    </source>
</evidence>
<dbReference type="InterPro" id="IPR027383">
    <property type="entry name" value="Znf_put"/>
</dbReference>
<protein>
    <submittedName>
        <fullName evidence="5">Anti-sigma factor family protein</fullName>
    </submittedName>
</protein>
<keyword evidence="2" id="KW-0804">Transcription</keyword>
<dbReference type="Gene3D" id="1.10.10.1320">
    <property type="entry name" value="Anti-sigma factor, zinc-finger domain"/>
    <property type="match status" value="1"/>
</dbReference>
<name>A0ABW4LIN8_9MICO</name>
<dbReference type="InterPro" id="IPR041916">
    <property type="entry name" value="Anti_sigma_zinc_sf"/>
</dbReference>
<reference evidence="6" key="1">
    <citation type="journal article" date="2019" name="Int. J. Syst. Evol. Microbiol.">
        <title>The Global Catalogue of Microorganisms (GCM) 10K type strain sequencing project: providing services to taxonomists for standard genome sequencing and annotation.</title>
        <authorList>
            <consortium name="The Broad Institute Genomics Platform"/>
            <consortium name="The Broad Institute Genome Sequencing Center for Infectious Disease"/>
            <person name="Wu L."/>
            <person name="Ma J."/>
        </authorList>
    </citation>
    <scope>NUCLEOTIDE SEQUENCE [LARGE SCALE GENOMIC DNA]</scope>
    <source>
        <strain evidence="6">CGMCC 1.12471</strain>
    </source>
</reference>
<keyword evidence="6" id="KW-1185">Reference proteome</keyword>
<accession>A0ABW4LIN8</accession>
<keyword evidence="3" id="KW-0472">Membrane</keyword>
<evidence type="ECO:0000256" key="1">
    <source>
        <dbReference type="ARBA" id="ARBA00023015"/>
    </source>
</evidence>
<comment type="caution">
    <text evidence="5">The sequence shown here is derived from an EMBL/GenBank/DDBJ whole genome shotgun (WGS) entry which is preliminary data.</text>
</comment>
<feature type="transmembrane region" description="Helical" evidence="3">
    <location>
        <begin position="85"/>
        <end position="105"/>
    </location>
</feature>
<evidence type="ECO:0000256" key="2">
    <source>
        <dbReference type="ARBA" id="ARBA00023163"/>
    </source>
</evidence>
<keyword evidence="3" id="KW-0812">Transmembrane</keyword>
<evidence type="ECO:0000313" key="5">
    <source>
        <dbReference type="EMBL" id="MFD1722397.1"/>
    </source>
</evidence>
<dbReference type="Proteomes" id="UP001597347">
    <property type="component" value="Unassembled WGS sequence"/>
</dbReference>
<organism evidence="5 6">
    <name type="scientific">Amnibacterium endophyticum</name>
    <dbReference type="NCBI Taxonomy" id="2109337"/>
    <lineage>
        <taxon>Bacteria</taxon>
        <taxon>Bacillati</taxon>
        <taxon>Actinomycetota</taxon>
        <taxon>Actinomycetes</taxon>
        <taxon>Micrococcales</taxon>
        <taxon>Microbacteriaceae</taxon>
        <taxon>Amnibacterium</taxon>
    </lineage>
</organism>
<feature type="domain" description="Putative zinc-finger" evidence="4">
    <location>
        <begin position="10"/>
        <end position="37"/>
    </location>
</feature>
<dbReference type="Pfam" id="PF13490">
    <property type="entry name" value="zf-HC2"/>
    <property type="match status" value="1"/>
</dbReference>
<dbReference type="EMBL" id="JBHUEA010000020">
    <property type="protein sequence ID" value="MFD1722397.1"/>
    <property type="molecule type" value="Genomic_DNA"/>
</dbReference>
<proteinExistence type="predicted"/>
<evidence type="ECO:0000256" key="3">
    <source>
        <dbReference type="SAM" id="Phobius"/>
    </source>
</evidence>
<gene>
    <name evidence="5" type="ORF">ACFSBI_12635</name>
</gene>